<gene>
    <name evidence="2" type="ORF">HS096_00315</name>
</gene>
<evidence type="ECO:0000313" key="2">
    <source>
        <dbReference type="EMBL" id="MBE7524831.1"/>
    </source>
</evidence>
<dbReference type="AlphaFoldDB" id="A0A928Y6B2"/>
<accession>A0A928Y6B2</accession>
<reference evidence="2" key="1">
    <citation type="submission" date="2020-05" db="EMBL/GenBank/DDBJ databases">
        <title>High-Quality Genomes of Partial-Nitritation/Anammox System by Hierarchical Clustering Based Hybrid Assembly.</title>
        <authorList>
            <person name="Liu L."/>
            <person name="Wang Y."/>
            <person name="Che Y."/>
            <person name="Chen Y."/>
            <person name="Xia Y."/>
            <person name="Luo R."/>
            <person name="Cheng S.H."/>
            <person name="Zheng C."/>
            <person name="Zhang T."/>
        </authorList>
    </citation>
    <scope>NUCLEOTIDE SEQUENCE</scope>
    <source>
        <strain evidence="2">H1_PAT1</strain>
    </source>
</reference>
<protein>
    <submittedName>
        <fullName evidence="2">Uncharacterized protein</fullName>
    </submittedName>
</protein>
<feature type="transmembrane region" description="Helical" evidence="1">
    <location>
        <begin position="81"/>
        <end position="105"/>
    </location>
</feature>
<feature type="transmembrane region" description="Helical" evidence="1">
    <location>
        <begin position="15"/>
        <end position="35"/>
    </location>
</feature>
<dbReference type="Proteomes" id="UP000710385">
    <property type="component" value="Unassembled WGS sequence"/>
</dbReference>
<organism evidence="2 3">
    <name type="scientific">candidate division WWE3 bacterium</name>
    <dbReference type="NCBI Taxonomy" id="2053526"/>
    <lineage>
        <taxon>Bacteria</taxon>
        <taxon>Katanobacteria</taxon>
    </lineage>
</organism>
<proteinExistence type="predicted"/>
<keyword evidence="1" id="KW-0472">Membrane</keyword>
<name>A0A928Y6B2_UNCKA</name>
<evidence type="ECO:0000313" key="3">
    <source>
        <dbReference type="Proteomes" id="UP000710385"/>
    </source>
</evidence>
<comment type="caution">
    <text evidence="2">The sequence shown here is derived from an EMBL/GenBank/DDBJ whole genome shotgun (WGS) entry which is preliminary data.</text>
</comment>
<feature type="transmembrane region" description="Helical" evidence="1">
    <location>
        <begin position="41"/>
        <end position="61"/>
    </location>
</feature>
<evidence type="ECO:0000256" key="1">
    <source>
        <dbReference type="SAM" id="Phobius"/>
    </source>
</evidence>
<sequence>MPKGRGSQTNSDPRASVWAALTIAAFPLVALSMSWMGIHPLVSFLLGALASLLVLLVEGMFRRRLWISEPAIAHVLGDPMLGYRMLIVLGIILLVFETFLLAGFLTNPSFDKPIVRFILNRQCVQPENALFARLCATNAVPPEYAGINAAEAAIRDEAVKRYFPDGGLVTCSTIKLGEEIEPLLYTHSAIVRCDRWVVGKIAGHPVSVQTVQATIVARLRIRQDGSYYVQAWNDNPSSAEWSSIGQGIALTSLERQRKLASDGHIADILAMENFRRVMEYLSSK</sequence>
<dbReference type="EMBL" id="JABTTY010000001">
    <property type="protein sequence ID" value="MBE7524831.1"/>
    <property type="molecule type" value="Genomic_DNA"/>
</dbReference>
<keyword evidence="1" id="KW-0812">Transmembrane</keyword>
<keyword evidence="1" id="KW-1133">Transmembrane helix</keyword>